<dbReference type="Pfam" id="PF03050">
    <property type="entry name" value="DDE_Tnp_IS66"/>
    <property type="match status" value="1"/>
</dbReference>
<evidence type="ECO:0000259" key="1">
    <source>
        <dbReference type="Pfam" id="PF03050"/>
    </source>
</evidence>
<dbReference type="RefSeq" id="WP_244978110.1">
    <property type="nucleotide sequence ID" value="NZ_JACIER010000014.1"/>
</dbReference>
<evidence type="ECO:0000313" key="2">
    <source>
        <dbReference type="EMBL" id="MBB4045268.1"/>
    </source>
</evidence>
<dbReference type="Proteomes" id="UP000560658">
    <property type="component" value="Unassembled WGS sequence"/>
</dbReference>
<dbReference type="InterPro" id="IPR052344">
    <property type="entry name" value="Transposase-related"/>
</dbReference>
<proteinExistence type="predicted"/>
<protein>
    <submittedName>
        <fullName evidence="2">Uncharacterized protein YnzC (UPF0291/DUF896 family)</fullName>
    </submittedName>
</protein>
<dbReference type="EMBL" id="JACIER010000014">
    <property type="protein sequence ID" value="MBB4045268.1"/>
    <property type="molecule type" value="Genomic_DNA"/>
</dbReference>
<dbReference type="AlphaFoldDB" id="A0A840D4A1"/>
<accession>A0A840D4A1</accession>
<dbReference type="NCBIfam" id="NF033517">
    <property type="entry name" value="transpos_IS66"/>
    <property type="match status" value="1"/>
</dbReference>
<sequence>MAQLRYIYSMPVERIVRYFNDNGFHVNKATANGLLSKTADMFENLYTALGRAVLEDNYISCDETYYKVMDRTGNPDALNINKEYIWAMFAMNLNLAYYFYENGSSRGDVIHKKLEKYKGTVQSNGYAPYKSLRGEILRVSCFQHCKRKFLDLQGNPDADKIIELINRLYQQEHKHCIGADEWTQEDNLKWRRKYSKDIMKALKVALKRIISSPEYPPKSQMYTAANYMLGEWKGLENIFSSGIYKLDTNTIERLNRYISLSRRNSLFFVSHRGAERGAIFYSLACSCRLGGINSFEYLSDVINKAASLPPDTSLEKYRNLLPDKWSKK</sequence>
<dbReference type="PANTHER" id="PTHR33678:SF2">
    <property type="match status" value="1"/>
</dbReference>
<reference evidence="2" key="1">
    <citation type="submission" date="2020-08" db="EMBL/GenBank/DDBJ databases">
        <title>Genomic Encyclopedia of Type Strains, Phase IV (KMG-IV): sequencing the most valuable type-strain genomes for metagenomic binning, comparative biology and taxonomic classification.</title>
        <authorList>
            <person name="Goeker M."/>
        </authorList>
    </citation>
    <scope>NUCLEOTIDE SEQUENCE [LARGE SCALE GENOMIC DNA]</scope>
    <source>
        <strain evidence="2">DSM 105720</strain>
    </source>
</reference>
<dbReference type="PANTHER" id="PTHR33678">
    <property type="entry name" value="BLL1576 PROTEIN"/>
    <property type="match status" value="1"/>
</dbReference>
<name>A0A840D4A1_9BACE</name>
<gene>
    <name evidence="2" type="ORF">GGR06_003080</name>
</gene>
<comment type="caution">
    <text evidence="2">The sequence shown here is derived from an EMBL/GenBank/DDBJ whole genome shotgun (WGS) entry which is preliminary data.</text>
</comment>
<keyword evidence="3" id="KW-1185">Reference proteome</keyword>
<organism evidence="2 3">
    <name type="scientific">Bacteroides reticulotermitis</name>
    <dbReference type="NCBI Taxonomy" id="1133319"/>
    <lineage>
        <taxon>Bacteria</taxon>
        <taxon>Pseudomonadati</taxon>
        <taxon>Bacteroidota</taxon>
        <taxon>Bacteroidia</taxon>
        <taxon>Bacteroidales</taxon>
        <taxon>Bacteroidaceae</taxon>
        <taxon>Bacteroides</taxon>
    </lineage>
</organism>
<feature type="domain" description="Transposase IS66 central" evidence="1">
    <location>
        <begin position="4"/>
        <end position="275"/>
    </location>
</feature>
<evidence type="ECO:0000313" key="3">
    <source>
        <dbReference type="Proteomes" id="UP000560658"/>
    </source>
</evidence>
<dbReference type="InterPro" id="IPR004291">
    <property type="entry name" value="Transposase_IS66_central"/>
</dbReference>